<dbReference type="InterPro" id="IPR036291">
    <property type="entry name" value="NAD(P)-bd_dom_sf"/>
</dbReference>
<evidence type="ECO:0000313" key="3">
    <source>
        <dbReference type="EMBL" id="MDQ8934329.1"/>
    </source>
</evidence>
<dbReference type="RefSeq" id="WP_308980581.1">
    <property type="nucleotide sequence ID" value="NZ_JAVIDL010000001.1"/>
</dbReference>
<accession>A0AAW8J9M3</accession>
<dbReference type="Proteomes" id="UP001243844">
    <property type="component" value="Unassembled WGS sequence"/>
</dbReference>
<evidence type="ECO:0000256" key="1">
    <source>
        <dbReference type="ARBA" id="ARBA00006484"/>
    </source>
</evidence>
<comment type="caution">
    <text evidence="3">The sequence shown here is derived from an EMBL/GenBank/DDBJ whole genome shotgun (WGS) entry which is preliminary data.</text>
</comment>
<sequence length="260" mass="28306">MNQFSLELQDKVILISGAATYMGQVFAQYLVEQGAQVIIADLHHEQGQAVVEKVGAQFIALDLRDDGSIQQLAAGLERLDILINLACLYADHGADSSRQDWLDTFNVNVFGHAALSQACRPLLQHSHDGAIIHISSISAGIAQKQRWVYPASKATLEQLTRNMALDFATDSIRVHALSLGWTWSAPMQALSGNDRAKTDRIAGRFHLRGRINDAEEVAQALSLLCSPRAKLLTGSVVHADGGYHILGPEATDSPIEEFSQ</sequence>
<dbReference type="AlphaFoldDB" id="A0AAW8J9M3"/>
<dbReference type="PRINTS" id="PR00081">
    <property type="entry name" value="GDHRDH"/>
</dbReference>
<dbReference type="Pfam" id="PF13561">
    <property type="entry name" value="adh_short_C2"/>
    <property type="match status" value="1"/>
</dbReference>
<proteinExistence type="inferred from homology"/>
<dbReference type="CDD" id="cd05233">
    <property type="entry name" value="SDR_c"/>
    <property type="match status" value="1"/>
</dbReference>
<dbReference type="GO" id="GO:0016491">
    <property type="term" value="F:oxidoreductase activity"/>
    <property type="evidence" value="ECO:0007669"/>
    <property type="project" value="UniProtKB-KW"/>
</dbReference>
<dbReference type="PANTHER" id="PTHR24321">
    <property type="entry name" value="DEHYDROGENASES, SHORT CHAIN"/>
    <property type="match status" value="1"/>
</dbReference>
<reference evidence="3" key="1">
    <citation type="submission" date="2023-08" db="EMBL/GenBank/DDBJ databases">
        <title>Emergence of clinically-relevant ST2 carbapenem-resistant Acinetobacter baumannii strains in hospital sewages in Zhejiang, East of China.</title>
        <authorList>
            <person name="Kaichao C."/>
            <person name="Zhang R."/>
        </authorList>
    </citation>
    <scope>NUCLEOTIDE SEQUENCE</scope>
    <source>
        <strain evidence="3">M-RB-37</strain>
    </source>
</reference>
<gene>
    <name evidence="3" type="ORF">RFH47_01010</name>
</gene>
<dbReference type="SUPFAM" id="SSF51735">
    <property type="entry name" value="NAD(P)-binding Rossmann-fold domains"/>
    <property type="match status" value="1"/>
</dbReference>
<dbReference type="Gene3D" id="3.40.50.720">
    <property type="entry name" value="NAD(P)-binding Rossmann-like Domain"/>
    <property type="match status" value="1"/>
</dbReference>
<dbReference type="PANTHER" id="PTHR24321:SF8">
    <property type="entry name" value="ESTRADIOL 17-BETA-DEHYDROGENASE 8-RELATED"/>
    <property type="match status" value="1"/>
</dbReference>
<evidence type="ECO:0000256" key="2">
    <source>
        <dbReference type="ARBA" id="ARBA00023002"/>
    </source>
</evidence>
<protein>
    <submittedName>
        <fullName evidence="3">SDR family oxidoreductase</fullName>
    </submittedName>
</protein>
<dbReference type="PRINTS" id="PR00080">
    <property type="entry name" value="SDRFAMILY"/>
</dbReference>
<name>A0AAW8J9M3_9GAMM</name>
<comment type="similarity">
    <text evidence="1">Belongs to the short-chain dehydrogenases/reductases (SDR) family.</text>
</comment>
<organism evidence="3 4">
    <name type="scientific">Acinetobacter rudis</name>
    <dbReference type="NCBI Taxonomy" id="632955"/>
    <lineage>
        <taxon>Bacteria</taxon>
        <taxon>Pseudomonadati</taxon>
        <taxon>Pseudomonadota</taxon>
        <taxon>Gammaproteobacteria</taxon>
        <taxon>Moraxellales</taxon>
        <taxon>Moraxellaceae</taxon>
        <taxon>Acinetobacter</taxon>
    </lineage>
</organism>
<dbReference type="InterPro" id="IPR002347">
    <property type="entry name" value="SDR_fam"/>
</dbReference>
<dbReference type="EMBL" id="JAVIDL010000001">
    <property type="protein sequence ID" value="MDQ8934329.1"/>
    <property type="molecule type" value="Genomic_DNA"/>
</dbReference>
<evidence type="ECO:0000313" key="4">
    <source>
        <dbReference type="Proteomes" id="UP001243844"/>
    </source>
</evidence>
<keyword evidence="2" id="KW-0560">Oxidoreductase</keyword>